<accession>A0A0A5JIJ6</accession>
<protein>
    <submittedName>
        <fullName evidence="2">Uncharacterized protein</fullName>
    </submittedName>
</protein>
<keyword evidence="1" id="KW-1133">Transmembrane helix</keyword>
<gene>
    <name evidence="2" type="ORF">NM06_15545</name>
</gene>
<comment type="caution">
    <text evidence="2">The sequence shown here is derived from an EMBL/GenBank/DDBJ whole genome shotgun (WGS) entry which is preliminary data.</text>
</comment>
<name>A0A0A5JIJ6_PHOS4</name>
<evidence type="ECO:0000256" key="1">
    <source>
        <dbReference type="SAM" id="Phobius"/>
    </source>
</evidence>
<evidence type="ECO:0000313" key="3">
    <source>
        <dbReference type="Proteomes" id="UP000030451"/>
    </source>
</evidence>
<keyword evidence="1" id="KW-0812">Transmembrane</keyword>
<reference evidence="2 3" key="1">
    <citation type="submission" date="2014-10" db="EMBL/GenBank/DDBJ databases">
        <title>Genome sequencing of Vibrio sinaloensis T08.</title>
        <authorList>
            <person name="Chan K.-G."/>
            <person name="Mohamad N.I."/>
        </authorList>
    </citation>
    <scope>NUCLEOTIDE SEQUENCE [LARGE SCALE GENOMIC DNA]</scope>
    <source>
        <strain evidence="2 3">T08</strain>
    </source>
</reference>
<sequence length="174" mass="20056">MPFFLIIALLIAMFLLITFYFYHYNKKKAQEQNEKKSLSSRVEKLKRRFKASLKPLTQSGCLSQKESDALYRIANYYFVYQTMTPENVAHYEQLTSDLLNVIEVDVLASLSRDEDAAEFTQNVLMSLVQSLPPRVDGYTAGFYRNDLPVLTQRLKDSFANSADESASHEQMLTE</sequence>
<proteinExistence type="predicted"/>
<feature type="transmembrane region" description="Helical" evidence="1">
    <location>
        <begin position="6"/>
        <end position="22"/>
    </location>
</feature>
<keyword evidence="1" id="KW-0472">Membrane</keyword>
<dbReference type="OrthoDB" id="6214841at2"/>
<dbReference type="AlphaFoldDB" id="A0A0A5JIJ6"/>
<evidence type="ECO:0000313" key="2">
    <source>
        <dbReference type="EMBL" id="KGY07793.1"/>
    </source>
</evidence>
<dbReference type="EMBL" id="JRWP01000038">
    <property type="protein sequence ID" value="KGY07793.1"/>
    <property type="molecule type" value="Genomic_DNA"/>
</dbReference>
<organism evidence="2 3">
    <name type="scientific">Photobacterium sp. (strain ATCC 43367)</name>
    <dbReference type="NCBI Taxonomy" id="379097"/>
    <lineage>
        <taxon>Bacteria</taxon>
        <taxon>Pseudomonadati</taxon>
        <taxon>Pseudomonadota</taxon>
        <taxon>Gammaproteobacteria</taxon>
        <taxon>Vibrionales</taxon>
        <taxon>Vibrionaceae</taxon>
        <taxon>Vibrio</taxon>
        <taxon>Vibrio oreintalis group</taxon>
    </lineage>
</organism>
<dbReference type="Proteomes" id="UP000030451">
    <property type="component" value="Unassembled WGS sequence"/>
</dbReference>
<dbReference type="RefSeq" id="WP_038191937.1">
    <property type="nucleotide sequence ID" value="NZ_JRWP01000038.1"/>
</dbReference>